<dbReference type="STRING" id="181874.A0A409YK43"/>
<reference evidence="2 3" key="1">
    <citation type="journal article" date="2018" name="Evol. Lett.">
        <title>Horizontal gene cluster transfer increased hallucinogenic mushroom diversity.</title>
        <authorList>
            <person name="Reynolds H.T."/>
            <person name="Vijayakumar V."/>
            <person name="Gluck-Thaler E."/>
            <person name="Korotkin H.B."/>
            <person name="Matheny P.B."/>
            <person name="Slot J.C."/>
        </authorList>
    </citation>
    <scope>NUCLEOTIDE SEQUENCE [LARGE SCALE GENOMIC DNA]</scope>
    <source>
        <strain evidence="2 3">2629</strain>
    </source>
</reference>
<dbReference type="Proteomes" id="UP000284842">
    <property type="component" value="Unassembled WGS sequence"/>
</dbReference>
<accession>A0A409YK43</accession>
<dbReference type="PROSITE" id="PS50297">
    <property type="entry name" value="ANK_REP_REGION"/>
    <property type="match status" value="1"/>
</dbReference>
<dbReference type="SUPFAM" id="SSF48403">
    <property type="entry name" value="Ankyrin repeat"/>
    <property type="match status" value="1"/>
</dbReference>
<gene>
    <name evidence="2" type="ORF">CVT24_012524</name>
</gene>
<dbReference type="Gene3D" id="1.25.40.20">
    <property type="entry name" value="Ankyrin repeat-containing domain"/>
    <property type="match status" value="1"/>
</dbReference>
<dbReference type="Pfam" id="PF12796">
    <property type="entry name" value="Ank_2"/>
    <property type="match status" value="1"/>
</dbReference>
<dbReference type="InterPro" id="IPR036770">
    <property type="entry name" value="Ankyrin_rpt-contain_sf"/>
</dbReference>
<comment type="caution">
    <text evidence="2">The sequence shown here is derived from an EMBL/GenBank/DDBJ whole genome shotgun (WGS) entry which is preliminary data.</text>
</comment>
<dbReference type="InParanoid" id="A0A409YK43"/>
<proteinExistence type="predicted"/>
<dbReference type="InterPro" id="IPR002110">
    <property type="entry name" value="Ankyrin_rpt"/>
</dbReference>
<dbReference type="PANTHER" id="PTHR34706">
    <property type="entry name" value="SLR1338 PROTEIN"/>
    <property type="match status" value="1"/>
</dbReference>
<keyword evidence="1" id="KW-0040">ANK repeat</keyword>
<name>A0A409YK43_9AGAR</name>
<dbReference type="SMART" id="SM00248">
    <property type="entry name" value="ANK"/>
    <property type="match status" value="3"/>
</dbReference>
<organism evidence="2 3">
    <name type="scientific">Panaeolus cyanescens</name>
    <dbReference type="NCBI Taxonomy" id="181874"/>
    <lineage>
        <taxon>Eukaryota</taxon>
        <taxon>Fungi</taxon>
        <taxon>Dikarya</taxon>
        <taxon>Basidiomycota</taxon>
        <taxon>Agaricomycotina</taxon>
        <taxon>Agaricomycetes</taxon>
        <taxon>Agaricomycetidae</taxon>
        <taxon>Agaricales</taxon>
        <taxon>Agaricineae</taxon>
        <taxon>Galeropsidaceae</taxon>
        <taxon>Panaeolus</taxon>
    </lineage>
</organism>
<dbReference type="PROSITE" id="PS50088">
    <property type="entry name" value="ANK_REPEAT"/>
    <property type="match status" value="1"/>
</dbReference>
<evidence type="ECO:0000313" key="2">
    <source>
        <dbReference type="EMBL" id="PPR03400.1"/>
    </source>
</evidence>
<dbReference type="OrthoDB" id="2142040at2759"/>
<keyword evidence="3" id="KW-1185">Reference proteome</keyword>
<protein>
    <submittedName>
        <fullName evidence="2">Uncharacterized protein</fullName>
    </submittedName>
</protein>
<dbReference type="PANTHER" id="PTHR34706:SF3">
    <property type="entry name" value="ANKYRIN REPEAT PROTEIN (AFU_ORTHOLOGUE AFUA_7G06200)"/>
    <property type="match status" value="1"/>
</dbReference>
<dbReference type="EMBL" id="NHTK01001069">
    <property type="protein sequence ID" value="PPR03400.1"/>
    <property type="molecule type" value="Genomic_DNA"/>
</dbReference>
<feature type="repeat" description="ANK" evidence="1">
    <location>
        <begin position="40"/>
        <end position="72"/>
    </location>
</feature>
<evidence type="ECO:0000256" key="1">
    <source>
        <dbReference type="PROSITE-ProRule" id="PRU00023"/>
    </source>
</evidence>
<evidence type="ECO:0000313" key="3">
    <source>
        <dbReference type="Proteomes" id="UP000284842"/>
    </source>
</evidence>
<dbReference type="AlphaFoldDB" id="A0A409YK43"/>
<sequence>MAQNIFDDAFRNTLHKPGRLARYLNAEPGCINQIGGQHIPQLTPLAAACHQGHLEIVSLLVQHGARPDILCPGGRTALYYAIVQAPRNKVAIIKALLAAPIGPANPNEVYLEDDSANPLTLAIQITQDKDIIQALIDGGATPTAANWRQAKARKLDQYLMSSRTPGAQNLVDLTVDVVSLIIGYADGGAFGSVMKGFLSNMYRITVNPMLVSLDSRACYATTYEQTFKDIPEPKSAGEFKHNIDNFVRTAGLDKFYARNPIFIQSLAEKASALRDDTTTDLGKPENIQRLVQLSLYQLVIYCDDSSSMDYASADPHQSRYGSLCQLVSRIAHVATRILPADAKVQVRFINNHFRGDLTAAEVLPLMHRVRPSGSTPLGEKLVSKVLRPLVYNKIARSDYEFEQPLLICAITDGEPNPGDVPTIRDAVVDCRRALVNRNYDPASVMFCISQVGGDAGGQMFLDQVRHTPEIQDVVYCTTDQLDVKFAELRENERQLEVWLLEMLTKPIMRAVQGP</sequence>